<feature type="region of interest" description="Disordered" evidence="1">
    <location>
        <begin position="122"/>
        <end position="144"/>
    </location>
</feature>
<feature type="compositionally biased region" description="Polar residues" evidence="1">
    <location>
        <begin position="128"/>
        <end position="144"/>
    </location>
</feature>
<accession>A0ABY7EYI6</accession>
<evidence type="ECO:0000313" key="3">
    <source>
        <dbReference type="EMBL" id="WAR14425.1"/>
    </source>
</evidence>
<protein>
    <submittedName>
        <fullName evidence="3">Uncharacterized protein</fullName>
    </submittedName>
</protein>
<gene>
    <name evidence="3" type="ORF">MAR_004530</name>
</gene>
<feature type="non-terminal residue" evidence="3">
    <location>
        <position position="266"/>
    </location>
</feature>
<evidence type="ECO:0000313" key="4">
    <source>
        <dbReference type="Proteomes" id="UP001164746"/>
    </source>
</evidence>
<evidence type="ECO:0000256" key="1">
    <source>
        <dbReference type="SAM" id="MobiDB-lite"/>
    </source>
</evidence>
<feature type="chain" id="PRO_5047076745" evidence="2">
    <location>
        <begin position="24"/>
        <end position="266"/>
    </location>
</feature>
<feature type="signal peptide" evidence="2">
    <location>
        <begin position="1"/>
        <end position="23"/>
    </location>
</feature>
<evidence type="ECO:0000256" key="2">
    <source>
        <dbReference type="SAM" id="SignalP"/>
    </source>
</evidence>
<dbReference type="Proteomes" id="UP001164746">
    <property type="component" value="Chromosome 9"/>
</dbReference>
<organism evidence="3 4">
    <name type="scientific">Mya arenaria</name>
    <name type="common">Soft-shell clam</name>
    <dbReference type="NCBI Taxonomy" id="6604"/>
    <lineage>
        <taxon>Eukaryota</taxon>
        <taxon>Metazoa</taxon>
        <taxon>Spiralia</taxon>
        <taxon>Lophotrochozoa</taxon>
        <taxon>Mollusca</taxon>
        <taxon>Bivalvia</taxon>
        <taxon>Autobranchia</taxon>
        <taxon>Heteroconchia</taxon>
        <taxon>Euheterodonta</taxon>
        <taxon>Imparidentia</taxon>
        <taxon>Neoheterodontei</taxon>
        <taxon>Myida</taxon>
        <taxon>Myoidea</taxon>
        <taxon>Myidae</taxon>
        <taxon>Mya</taxon>
    </lineage>
</organism>
<sequence>MIMSACLLLSVITVIHIITTRNAQPLEAPYAHAQSSSHTRERKLIGGFHNFQGEHSVRLRREVKTAPVRTELNPRQLTEDGGARANKKPPFVELAPEIRKVKLNNGTEVFVVVEHGPKVPANILGPEGNSSSVTSNKTTPVTSNAQRNDTAFDILNAAENSTDADNFKPSRNVVSFDSNTKKIAERKPGLIDKPTSDSANNKVTFNQTRTTGDMAFNSGDITSEETTVSHYEIQSTPLMADAGLNVKRTAMLPTVKLNAKLASLKK</sequence>
<proteinExistence type="predicted"/>
<reference evidence="3" key="1">
    <citation type="submission" date="2022-11" db="EMBL/GenBank/DDBJ databases">
        <title>Centuries of genome instability and evolution in soft-shell clam transmissible cancer (bioRxiv).</title>
        <authorList>
            <person name="Hart S.F.M."/>
            <person name="Yonemitsu M.A."/>
            <person name="Giersch R.M."/>
            <person name="Beal B.F."/>
            <person name="Arriagada G."/>
            <person name="Davis B.W."/>
            <person name="Ostrander E.A."/>
            <person name="Goff S.P."/>
            <person name="Metzger M.J."/>
        </authorList>
    </citation>
    <scope>NUCLEOTIDE SEQUENCE</scope>
    <source>
        <strain evidence="3">MELC-2E11</strain>
        <tissue evidence="3">Siphon/mantle</tissue>
    </source>
</reference>
<keyword evidence="4" id="KW-1185">Reference proteome</keyword>
<dbReference type="EMBL" id="CP111020">
    <property type="protein sequence ID" value="WAR14425.1"/>
    <property type="molecule type" value="Genomic_DNA"/>
</dbReference>
<name>A0ABY7EYI6_MYAAR</name>
<keyword evidence="2" id="KW-0732">Signal</keyword>